<evidence type="ECO:0000256" key="2">
    <source>
        <dbReference type="ARBA" id="ARBA00023015"/>
    </source>
</evidence>
<dbReference type="InterPro" id="IPR036388">
    <property type="entry name" value="WH-like_DNA-bd_sf"/>
</dbReference>
<dbReference type="Pfam" id="PF00126">
    <property type="entry name" value="HTH_1"/>
    <property type="match status" value="1"/>
</dbReference>
<reference evidence="6 7" key="1">
    <citation type="submission" date="2014-06" db="EMBL/GenBank/DDBJ databases">
        <authorList>
            <person name="Le Roux F."/>
        </authorList>
    </citation>
    <scope>NUCLEOTIDE SEQUENCE [LARGE SCALE GENOMIC DNA]</scope>
    <source>
        <strain evidence="6 7">J5-4</strain>
    </source>
</reference>
<dbReference type="InterPro" id="IPR050389">
    <property type="entry name" value="LysR-type_TF"/>
</dbReference>
<dbReference type="EMBL" id="CCJX01000058">
    <property type="protein sequence ID" value="CDT10090.1"/>
    <property type="molecule type" value="Genomic_DNA"/>
</dbReference>
<dbReference type="SUPFAM" id="SSF46785">
    <property type="entry name" value="Winged helix' DNA-binding domain"/>
    <property type="match status" value="1"/>
</dbReference>
<dbReference type="Pfam" id="PF03466">
    <property type="entry name" value="LysR_substrate"/>
    <property type="match status" value="1"/>
</dbReference>
<dbReference type="SUPFAM" id="SSF53850">
    <property type="entry name" value="Periplasmic binding protein-like II"/>
    <property type="match status" value="1"/>
</dbReference>
<dbReference type="Gene3D" id="3.40.190.10">
    <property type="entry name" value="Periplasmic binding protein-like II"/>
    <property type="match status" value="2"/>
</dbReference>
<evidence type="ECO:0000256" key="3">
    <source>
        <dbReference type="ARBA" id="ARBA00023125"/>
    </source>
</evidence>
<sequence length="309" mass="35017">MKGITMRNSEFSKIRSLDLNLLKTLLVLLEQKHISKSSELLFITQPAVSKQLSKLREMFDDPLLVRVGNQLVLTQKAIQLYPKVDLLCNQFKNLVDSEELDLSEVTQNVTIMLSDYASPHWMAQVIKEISTHAPNVTVTCKSWSYENIKKLTLGEINFALGSLPEGLSGFETHEIGEVSSSLIARREHAIFSNADQLELSLSSFPIIKIRGSHRYQNIYDELIGESPVLLDETTLWLALETVKSTDAYLVGPSKFIESIDDNNYYNSIPLPMLKPIPISMCWSIGLSDDPFYNWMKDMMIEIGSRIVNE</sequence>
<evidence type="ECO:0000256" key="1">
    <source>
        <dbReference type="ARBA" id="ARBA00009437"/>
    </source>
</evidence>
<protein>
    <recommendedName>
        <fullName evidence="5">HTH lysR-type domain-containing protein</fullName>
    </recommendedName>
</protein>
<dbReference type="InterPro" id="IPR005119">
    <property type="entry name" value="LysR_subst-bd"/>
</dbReference>
<dbReference type="PANTHER" id="PTHR30118">
    <property type="entry name" value="HTH-TYPE TRANSCRIPTIONAL REGULATOR LEUO-RELATED"/>
    <property type="match status" value="1"/>
</dbReference>
<evidence type="ECO:0000313" key="6">
    <source>
        <dbReference type="EMBL" id="CDT10090.1"/>
    </source>
</evidence>
<comment type="similarity">
    <text evidence="1">Belongs to the LysR transcriptional regulatory family.</text>
</comment>
<gene>
    <name evidence="6" type="ORF">VCR4J5_1500110</name>
</gene>
<dbReference type="Proteomes" id="UP000049077">
    <property type="component" value="Unassembled WGS sequence"/>
</dbReference>
<accession>A0ABP1WPJ2</accession>
<evidence type="ECO:0000313" key="7">
    <source>
        <dbReference type="Proteomes" id="UP000049077"/>
    </source>
</evidence>
<keyword evidence="7" id="KW-1185">Reference proteome</keyword>
<organism evidence="6 7">
    <name type="scientific">Vibrio crassostreae</name>
    <dbReference type="NCBI Taxonomy" id="246167"/>
    <lineage>
        <taxon>Bacteria</taxon>
        <taxon>Pseudomonadati</taxon>
        <taxon>Pseudomonadota</taxon>
        <taxon>Gammaproteobacteria</taxon>
        <taxon>Vibrionales</taxon>
        <taxon>Vibrionaceae</taxon>
        <taxon>Vibrio</taxon>
    </lineage>
</organism>
<dbReference type="InterPro" id="IPR036390">
    <property type="entry name" value="WH_DNA-bd_sf"/>
</dbReference>
<evidence type="ECO:0000256" key="4">
    <source>
        <dbReference type="ARBA" id="ARBA00023163"/>
    </source>
</evidence>
<name>A0ABP1WPJ2_9VIBR</name>
<dbReference type="PRINTS" id="PR00039">
    <property type="entry name" value="HTHLYSR"/>
</dbReference>
<proteinExistence type="inferred from homology"/>
<feature type="domain" description="HTH lysR-type" evidence="5">
    <location>
        <begin position="17"/>
        <end position="74"/>
    </location>
</feature>
<keyword evidence="4" id="KW-0804">Transcription</keyword>
<dbReference type="RefSeq" id="WP_048658469.1">
    <property type="nucleotide sequence ID" value="NZ_CAWMAN010000026.1"/>
</dbReference>
<evidence type="ECO:0000259" key="5">
    <source>
        <dbReference type="PROSITE" id="PS50931"/>
    </source>
</evidence>
<keyword evidence="3" id="KW-0238">DNA-binding</keyword>
<dbReference type="PANTHER" id="PTHR30118:SF15">
    <property type="entry name" value="TRANSCRIPTIONAL REGULATORY PROTEIN"/>
    <property type="match status" value="1"/>
</dbReference>
<dbReference type="PROSITE" id="PS50931">
    <property type="entry name" value="HTH_LYSR"/>
    <property type="match status" value="1"/>
</dbReference>
<comment type="caution">
    <text evidence="6">The sequence shown here is derived from an EMBL/GenBank/DDBJ whole genome shotgun (WGS) entry which is preliminary data.</text>
</comment>
<keyword evidence="2" id="KW-0805">Transcription regulation</keyword>
<dbReference type="InterPro" id="IPR000847">
    <property type="entry name" value="LysR_HTH_N"/>
</dbReference>
<dbReference type="Gene3D" id="1.10.10.10">
    <property type="entry name" value="Winged helix-like DNA-binding domain superfamily/Winged helix DNA-binding domain"/>
    <property type="match status" value="1"/>
</dbReference>